<gene>
    <name evidence="1" type="ORF">NLS_LOCUS1223</name>
</gene>
<protein>
    <submittedName>
        <fullName evidence="1">Uncharacterized protein</fullName>
    </submittedName>
</protein>
<keyword evidence="2" id="KW-1185">Reference proteome</keyword>
<dbReference type="AlphaFoldDB" id="A0A3P6SLY0"/>
<organism evidence="1 2">
    <name type="scientific">Litomosoides sigmodontis</name>
    <name type="common">Filarial nematode worm</name>
    <dbReference type="NCBI Taxonomy" id="42156"/>
    <lineage>
        <taxon>Eukaryota</taxon>
        <taxon>Metazoa</taxon>
        <taxon>Ecdysozoa</taxon>
        <taxon>Nematoda</taxon>
        <taxon>Chromadorea</taxon>
        <taxon>Rhabditida</taxon>
        <taxon>Spirurina</taxon>
        <taxon>Spiruromorpha</taxon>
        <taxon>Filarioidea</taxon>
        <taxon>Onchocercidae</taxon>
        <taxon>Litomosoides</taxon>
    </lineage>
</organism>
<sequence>MSPRFIFHIRINIPTQMLRQEECRVPFIVAHGPRSIEFEFKIDVTNFHRQNPTLLVNCQSELRVQIFGLIAIRFGASKGAENTIAAQTIMNETEEMNFGDTFTMRGSTDPFLKTLHNTITLSEYANGLIGFSILMTYEEAEFMQFVEQKSRLRPLMDAEMRNCLLNIKAHRDFIIYDLNGYSIMCSKWMLYMSTKYFHKLIDRNATLNQATLNYPHDVIIQAVSLALQNQFQHEYQDVRKMCQIIELLCILEPVNVDIAIETVATKLECRIFDEWKYTDLDDLVRILTLPKYWEMEELKVAARSVIINLHSKQFQEEYNEQSTGERCAIYQELISSGTLDEVSKPVESELAKIKRMRWKMSKVRKTVEFFEESLSK</sequence>
<evidence type="ECO:0000313" key="2">
    <source>
        <dbReference type="Proteomes" id="UP000277928"/>
    </source>
</evidence>
<dbReference type="Proteomes" id="UP000277928">
    <property type="component" value="Unassembled WGS sequence"/>
</dbReference>
<proteinExistence type="predicted"/>
<name>A0A3P6SLY0_LITSI</name>
<reference evidence="1 2" key="1">
    <citation type="submission" date="2018-08" db="EMBL/GenBank/DDBJ databases">
        <authorList>
            <person name="Laetsch R D."/>
            <person name="Stevens L."/>
            <person name="Kumar S."/>
            <person name="Blaxter L. M."/>
        </authorList>
    </citation>
    <scope>NUCLEOTIDE SEQUENCE [LARGE SCALE GENOMIC DNA]</scope>
</reference>
<dbReference type="OMA" id="MLYMSTK"/>
<accession>A0A3P6SLY0</accession>
<dbReference type="OrthoDB" id="5834200at2759"/>
<dbReference type="EMBL" id="UYRX01000040">
    <property type="protein sequence ID" value="VDK70793.1"/>
    <property type="molecule type" value="Genomic_DNA"/>
</dbReference>
<evidence type="ECO:0000313" key="1">
    <source>
        <dbReference type="EMBL" id="VDK70793.1"/>
    </source>
</evidence>